<evidence type="ECO:0000313" key="5">
    <source>
        <dbReference type="Proteomes" id="UP000032702"/>
    </source>
</evidence>
<gene>
    <name evidence="2" type="ordered locus">STAUR_3871</name>
    <name evidence="3" type="ORF">STIAU_2510</name>
</gene>
<reference evidence="2 4" key="2">
    <citation type="journal article" date="2011" name="Mol. Biol. Evol.">
        <title>Comparative genomic analysis of fruiting body formation in Myxococcales.</title>
        <authorList>
            <person name="Huntley S."/>
            <person name="Hamann N."/>
            <person name="Wegener-Feldbrugge S."/>
            <person name="Treuner-Lange A."/>
            <person name="Kube M."/>
            <person name="Reinhardt R."/>
            <person name="Klages S."/>
            <person name="Muller R."/>
            <person name="Ronning C.M."/>
            <person name="Nierman W.C."/>
            <person name="Sogaard-Andersen L."/>
        </authorList>
    </citation>
    <scope>NUCLEOTIDE SEQUENCE [LARGE SCALE GENOMIC DNA]</scope>
    <source>
        <strain evidence="2 4">DW4/3-1</strain>
    </source>
</reference>
<protein>
    <submittedName>
        <fullName evidence="2">Conserved uncharacterized protein</fullName>
    </submittedName>
</protein>
<dbReference type="Proteomes" id="UP000001351">
    <property type="component" value="Chromosome"/>
</dbReference>
<organism evidence="3 5">
    <name type="scientific">Stigmatella aurantiaca (strain DW4/3-1)</name>
    <dbReference type="NCBI Taxonomy" id="378806"/>
    <lineage>
        <taxon>Bacteria</taxon>
        <taxon>Pseudomonadati</taxon>
        <taxon>Myxococcota</taxon>
        <taxon>Myxococcia</taxon>
        <taxon>Myxococcales</taxon>
        <taxon>Cystobacterineae</taxon>
        <taxon>Archangiaceae</taxon>
        <taxon>Stigmatella</taxon>
    </lineage>
</organism>
<evidence type="ECO:0000313" key="4">
    <source>
        <dbReference type="Proteomes" id="UP000001351"/>
    </source>
</evidence>
<evidence type="ECO:0000313" key="3">
    <source>
        <dbReference type="EMBL" id="EAU66539.1"/>
    </source>
</evidence>
<dbReference type="EMBL" id="CP002271">
    <property type="protein sequence ID" value="ADO71659.1"/>
    <property type="molecule type" value="Genomic_DNA"/>
</dbReference>
<dbReference type="RefSeq" id="WP_002613924.1">
    <property type="nucleotide sequence ID" value="NC_014623.1"/>
</dbReference>
<dbReference type="STRING" id="378806.STAUR_3871"/>
<reference evidence="3 5" key="1">
    <citation type="submission" date="2006-04" db="EMBL/GenBank/DDBJ databases">
        <authorList>
            <person name="Nierman W.C."/>
        </authorList>
    </citation>
    <scope>NUCLEOTIDE SEQUENCE [LARGE SCALE GENOMIC DNA]</scope>
    <source>
        <strain evidence="3 5">DW4/3-1</strain>
    </source>
</reference>
<dbReference type="InterPro" id="IPR011250">
    <property type="entry name" value="OMP/PagP_B-barrel"/>
</dbReference>
<feature type="signal peptide" evidence="1">
    <location>
        <begin position="1"/>
        <end position="20"/>
    </location>
</feature>
<dbReference type="AlphaFoldDB" id="Q091W8"/>
<feature type="chain" id="PRO_5010840320" evidence="1">
    <location>
        <begin position="21"/>
        <end position="206"/>
    </location>
</feature>
<evidence type="ECO:0000256" key="1">
    <source>
        <dbReference type="SAM" id="SignalP"/>
    </source>
</evidence>
<name>Q091W8_STIAD</name>
<dbReference type="EMBL" id="AAMD01000053">
    <property type="protein sequence ID" value="EAU66539.1"/>
    <property type="molecule type" value="Genomic_DNA"/>
</dbReference>
<sequence length="206" mass="21967">MIRNSWIWAAVLFTASIASAEDDGGRHVHDGFYLRLQLGGGYTHADASSMDLTLKGGAAGLNAEIGGALTRNLILYGKLFGTSVPGPDFEVGKLTVRGEADSVSLNFAAVGLGLTYYIMPSNFYVSGALSFTQLSISDDEGTLAETDLGGGLHLGLGKEWWVSDNWGLGLGAELALGRIRSKETDAELKDDWNAANFMIFFTATYN</sequence>
<dbReference type="Gene3D" id="2.40.160.20">
    <property type="match status" value="1"/>
</dbReference>
<keyword evidence="1" id="KW-0732">Signal</keyword>
<dbReference type="eggNOG" id="ENOG5033GUH">
    <property type="taxonomic scope" value="Bacteria"/>
</dbReference>
<accession>Q091W8</accession>
<dbReference type="Proteomes" id="UP000032702">
    <property type="component" value="Unassembled WGS sequence"/>
</dbReference>
<dbReference type="HOGENOM" id="CLU_1353461_0_0_7"/>
<keyword evidence="4" id="KW-1185">Reference proteome</keyword>
<dbReference type="OrthoDB" id="9812130at2"/>
<dbReference type="KEGG" id="sur:STAUR_3871"/>
<dbReference type="PATRIC" id="fig|378806.16.peg.5683"/>
<evidence type="ECO:0000313" key="2">
    <source>
        <dbReference type="EMBL" id="ADO71659.1"/>
    </source>
</evidence>
<dbReference type="SUPFAM" id="SSF56925">
    <property type="entry name" value="OMPA-like"/>
    <property type="match status" value="1"/>
</dbReference>
<proteinExistence type="predicted"/>